<sequence length="84" mass="9945">MSKTCSVNEILQNLCKFCKIAPYLKILQNFIYRTILYEISQWQIRRKGASKIEKYVYLKNTIHAAICIIFKKIIAKVFGLEKDR</sequence>
<dbReference type="AlphaFoldDB" id="A0A3M7S9T2"/>
<reference evidence="1 2" key="1">
    <citation type="journal article" date="2018" name="Sci. Rep.">
        <title>Genomic signatures of local adaptation to the degree of environmental predictability in rotifers.</title>
        <authorList>
            <person name="Franch-Gras L."/>
            <person name="Hahn C."/>
            <person name="Garcia-Roger E.M."/>
            <person name="Carmona M.J."/>
            <person name="Serra M."/>
            <person name="Gomez A."/>
        </authorList>
    </citation>
    <scope>NUCLEOTIDE SEQUENCE [LARGE SCALE GENOMIC DNA]</scope>
    <source>
        <strain evidence="1">HYR1</strain>
    </source>
</reference>
<protein>
    <submittedName>
        <fullName evidence="1">Uncharacterized protein</fullName>
    </submittedName>
</protein>
<keyword evidence="2" id="KW-1185">Reference proteome</keyword>
<comment type="caution">
    <text evidence="1">The sequence shown here is derived from an EMBL/GenBank/DDBJ whole genome shotgun (WGS) entry which is preliminary data.</text>
</comment>
<accession>A0A3M7S9T2</accession>
<name>A0A3M7S9T2_BRAPC</name>
<gene>
    <name evidence="1" type="ORF">BpHYR1_038709</name>
</gene>
<organism evidence="1 2">
    <name type="scientific">Brachionus plicatilis</name>
    <name type="common">Marine rotifer</name>
    <name type="synonym">Brachionus muelleri</name>
    <dbReference type="NCBI Taxonomy" id="10195"/>
    <lineage>
        <taxon>Eukaryota</taxon>
        <taxon>Metazoa</taxon>
        <taxon>Spiralia</taxon>
        <taxon>Gnathifera</taxon>
        <taxon>Rotifera</taxon>
        <taxon>Eurotatoria</taxon>
        <taxon>Monogononta</taxon>
        <taxon>Pseudotrocha</taxon>
        <taxon>Ploima</taxon>
        <taxon>Brachionidae</taxon>
        <taxon>Brachionus</taxon>
    </lineage>
</organism>
<feature type="non-terminal residue" evidence="1">
    <location>
        <position position="84"/>
    </location>
</feature>
<proteinExistence type="predicted"/>
<dbReference type="EMBL" id="REGN01001783">
    <property type="protein sequence ID" value="RNA32583.1"/>
    <property type="molecule type" value="Genomic_DNA"/>
</dbReference>
<evidence type="ECO:0000313" key="1">
    <source>
        <dbReference type="EMBL" id="RNA32583.1"/>
    </source>
</evidence>
<evidence type="ECO:0000313" key="2">
    <source>
        <dbReference type="Proteomes" id="UP000276133"/>
    </source>
</evidence>
<dbReference type="Proteomes" id="UP000276133">
    <property type="component" value="Unassembled WGS sequence"/>
</dbReference>